<feature type="region of interest" description="Disordered" evidence="1">
    <location>
        <begin position="31"/>
        <end position="54"/>
    </location>
</feature>
<dbReference type="Proteomes" id="UP000299102">
    <property type="component" value="Unassembled WGS sequence"/>
</dbReference>
<dbReference type="AlphaFoldDB" id="A0A4C2A8Y4"/>
<sequence length="233" mass="25546">MVRRALDFDLGIQDLVVTRFPVLASFIGNGNSKRSRNTRTGMRLPNFSETGHEKNPELGTSVLLEGALRTVPEIPGLSIVFLSYSPGKSSPLTEVRFFEPRPKTVSHSDERDTALDSSSAPASADDFSVRSSRFHCYRRGGRPVTEPPRTVPRRRSMRFGIPAAEAVARRATTHGSGAVIGPMARVSTLPTYDIFRPAVCLRVPILLAFSAASYVYEVAHRDGFPSNIILYPG</sequence>
<feature type="region of interest" description="Disordered" evidence="1">
    <location>
        <begin position="102"/>
        <end position="126"/>
    </location>
</feature>
<keyword evidence="3" id="KW-1185">Reference proteome</keyword>
<proteinExistence type="predicted"/>
<organism evidence="2 3">
    <name type="scientific">Eumeta variegata</name>
    <name type="common">Bagworm moth</name>
    <name type="synonym">Eumeta japonica</name>
    <dbReference type="NCBI Taxonomy" id="151549"/>
    <lineage>
        <taxon>Eukaryota</taxon>
        <taxon>Metazoa</taxon>
        <taxon>Ecdysozoa</taxon>
        <taxon>Arthropoda</taxon>
        <taxon>Hexapoda</taxon>
        <taxon>Insecta</taxon>
        <taxon>Pterygota</taxon>
        <taxon>Neoptera</taxon>
        <taxon>Endopterygota</taxon>
        <taxon>Lepidoptera</taxon>
        <taxon>Glossata</taxon>
        <taxon>Ditrysia</taxon>
        <taxon>Tineoidea</taxon>
        <taxon>Psychidae</taxon>
        <taxon>Oiketicinae</taxon>
        <taxon>Eumeta</taxon>
    </lineage>
</organism>
<feature type="compositionally biased region" description="Basic and acidic residues" evidence="1">
    <location>
        <begin position="102"/>
        <end position="114"/>
    </location>
</feature>
<evidence type="ECO:0000313" key="2">
    <source>
        <dbReference type="EMBL" id="GBP97321.1"/>
    </source>
</evidence>
<feature type="compositionally biased region" description="Low complexity" evidence="1">
    <location>
        <begin position="115"/>
        <end position="126"/>
    </location>
</feature>
<evidence type="ECO:0000313" key="3">
    <source>
        <dbReference type="Proteomes" id="UP000299102"/>
    </source>
</evidence>
<accession>A0A4C2A8Y4</accession>
<name>A0A4C2A8Y4_EUMVA</name>
<comment type="caution">
    <text evidence="2">The sequence shown here is derived from an EMBL/GenBank/DDBJ whole genome shotgun (WGS) entry which is preliminary data.</text>
</comment>
<protein>
    <submittedName>
        <fullName evidence="2">Uncharacterized protein</fullName>
    </submittedName>
</protein>
<gene>
    <name evidence="2" type="ORF">EVAR_103834_1</name>
</gene>
<evidence type="ECO:0000256" key="1">
    <source>
        <dbReference type="SAM" id="MobiDB-lite"/>
    </source>
</evidence>
<reference evidence="2 3" key="1">
    <citation type="journal article" date="2019" name="Commun. Biol.">
        <title>The bagworm genome reveals a unique fibroin gene that provides high tensile strength.</title>
        <authorList>
            <person name="Kono N."/>
            <person name="Nakamura H."/>
            <person name="Ohtoshi R."/>
            <person name="Tomita M."/>
            <person name="Numata K."/>
            <person name="Arakawa K."/>
        </authorList>
    </citation>
    <scope>NUCLEOTIDE SEQUENCE [LARGE SCALE GENOMIC DNA]</scope>
</reference>
<dbReference type="EMBL" id="BGZK01002917">
    <property type="protein sequence ID" value="GBP97321.1"/>
    <property type="molecule type" value="Genomic_DNA"/>
</dbReference>